<organism evidence="1 2">
    <name type="scientific">Chlamydia ibidis</name>
    <dbReference type="NCBI Taxonomy" id="1405396"/>
    <lineage>
        <taxon>Bacteria</taxon>
        <taxon>Pseudomonadati</taxon>
        <taxon>Chlamydiota</taxon>
        <taxon>Chlamydiia</taxon>
        <taxon>Chlamydiales</taxon>
        <taxon>Chlamydiaceae</taxon>
        <taxon>Chlamydia/Chlamydophila group</taxon>
        <taxon>Chlamydia</taxon>
    </lineage>
</organism>
<gene>
    <name evidence="1" type="ORF">CP10139811_1109</name>
</gene>
<dbReference type="Proteomes" id="UP000016200">
    <property type="component" value="Unassembled WGS sequence"/>
</dbReference>
<evidence type="ECO:0000313" key="1">
    <source>
        <dbReference type="EMBL" id="EPP35021.1"/>
    </source>
</evidence>
<protein>
    <submittedName>
        <fullName evidence="1">Uncharacterized protein</fullName>
    </submittedName>
</protein>
<accession>S7KFQ4</accession>
<dbReference type="AlphaFoldDB" id="S7KFQ4"/>
<reference evidence="1 2" key="1">
    <citation type="submission" date="2013-04" db="EMBL/GenBank/DDBJ databases">
        <title>Genome sequence of Chlamydia psittaci 10-1398/11.</title>
        <authorList>
            <person name="Huot-Creasy H."/>
            <person name="McCracken C.L."/>
            <person name="Humphries M."/>
            <person name="Sachse K."/>
            <person name="Laroucau K."/>
            <person name="Bavoil P."/>
            <person name="Myers G.S."/>
        </authorList>
    </citation>
    <scope>NUCLEOTIDE SEQUENCE [LARGE SCALE GENOMIC DNA]</scope>
    <source>
        <strain evidence="1 2">10_1398_11</strain>
    </source>
</reference>
<name>S7KFQ4_9CHLA</name>
<dbReference type="HOGENOM" id="CLU_2841824_0_0_0"/>
<dbReference type="EMBL" id="ATNB01000115">
    <property type="protein sequence ID" value="EPP35021.1"/>
    <property type="molecule type" value="Genomic_DNA"/>
</dbReference>
<proteinExistence type="predicted"/>
<comment type="caution">
    <text evidence="1">The sequence shown here is derived from an EMBL/GenBank/DDBJ whole genome shotgun (WGS) entry which is preliminary data.</text>
</comment>
<sequence>MYPAIPTTVVNITKSLLSCLPGFGWDKKPTTISLGEVMNVSRSPFFSPCYLGYTVLLCDVPVQYL</sequence>
<evidence type="ECO:0000313" key="2">
    <source>
        <dbReference type="Proteomes" id="UP000016200"/>
    </source>
</evidence>